<dbReference type="SUPFAM" id="SSF56645">
    <property type="entry name" value="Acyl-CoA dehydrogenase NM domain-like"/>
    <property type="match status" value="1"/>
</dbReference>
<dbReference type="SUPFAM" id="SSF47203">
    <property type="entry name" value="Acyl-CoA dehydrogenase C-terminal domain-like"/>
    <property type="match status" value="1"/>
</dbReference>
<comment type="caution">
    <text evidence="10">The sequence shown here is derived from an EMBL/GenBank/DDBJ whole genome shotgun (WGS) entry which is preliminary data.</text>
</comment>
<evidence type="ECO:0000256" key="4">
    <source>
        <dbReference type="ARBA" id="ARBA00022827"/>
    </source>
</evidence>
<dbReference type="InterPro" id="IPR037069">
    <property type="entry name" value="AcylCoA_DH/ox_N_sf"/>
</dbReference>
<dbReference type="InterPro" id="IPR052166">
    <property type="entry name" value="Diverse_Acyl-CoA_DH"/>
</dbReference>
<dbReference type="InterPro" id="IPR025878">
    <property type="entry name" value="Acyl-CoA_dh-like_C_dom"/>
</dbReference>
<gene>
    <name evidence="10" type="ORF">SD72_06440</name>
</gene>
<evidence type="ECO:0000313" key="10">
    <source>
        <dbReference type="EMBL" id="KIP52841.1"/>
    </source>
</evidence>
<dbReference type="Proteomes" id="UP000032120">
    <property type="component" value="Unassembled WGS sequence"/>
</dbReference>
<evidence type="ECO:0000259" key="9">
    <source>
        <dbReference type="Pfam" id="PF12806"/>
    </source>
</evidence>
<accession>A0A0D0HZ10</accession>
<evidence type="ECO:0000313" key="11">
    <source>
        <dbReference type="Proteomes" id="UP000032120"/>
    </source>
</evidence>
<dbReference type="Pfam" id="PF12806">
    <property type="entry name" value="Acyl-CoA_dh_C"/>
    <property type="match status" value="1"/>
</dbReference>
<organism evidence="10 11">
    <name type="scientific">Leucobacter komagatae</name>
    <dbReference type="NCBI Taxonomy" id="55969"/>
    <lineage>
        <taxon>Bacteria</taxon>
        <taxon>Bacillati</taxon>
        <taxon>Actinomycetota</taxon>
        <taxon>Actinomycetes</taxon>
        <taxon>Micrococcales</taxon>
        <taxon>Microbacteriaceae</taxon>
        <taxon>Leucobacter</taxon>
    </lineage>
</organism>
<dbReference type="Pfam" id="PF00441">
    <property type="entry name" value="Acyl-CoA_dh_1"/>
    <property type="match status" value="1"/>
</dbReference>
<feature type="domain" description="Acetyl-CoA dehydrogenase-like C-terminal" evidence="9">
    <location>
        <begin position="475"/>
        <end position="591"/>
    </location>
</feature>
<keyword evidence="11" id="KW-1185">Reference proteome</keyword>
<protein>
    <submittedName>
        <fullName evidence="10">Acyl-CoA dehydrogenase</fullName>
    </submittedName>
</protein>
<evidence type="ECO:0000256" key="3">
    <source>
        <dbReference type="ARBA" id="ARBA00022630"/>
    </source>
</evidence>
<dbReference type="EMBL" id="JXSQ01000006">
    <property type="protein sequence ID" value="KIP52841.1"/>
    <property type="molecule type" value="Genomic_DNA"/>
</dbReference>
<feature type="domain" description="Acyl-CoA dehydrogenase/oxidase N-terminal" evidence="8">
    <location>
        <begin position="47"/>
        <end position="159"/>
    </location>
</feature>
<dbReference type="InterPro" id="IPR013786">
    <property type="entry name" value="AcylCoA_DH/ox_N"/>
</dbReference>
<reference evidence="10 11" key="1">
    <citation type="submission" date="2015-01" db="EMBL/GenBank/DDBJ databases">
        <title>Draft genome sequence of Leucobacter komagatae strain VKM ST2845.</title>
        <authorList>
            <person name="Karlyshev A.V."/>
            <person name="Kudryashova E.B."/>
        </authorList>
    </citation>
    <scope>NUCLEOTIDE SEQUENCE [LARGE SCALE GENOMIC DNA]</scope>
    <source>
        <strain evidence="10 11">VKM ST2845</strain>
    </source>
</reference>
<evidence type="ECO:0000256" key="1">
    <source>
        <dbReference type="ARBA" id="ARBA00001974"/>
    </source>
</evidence>
<dbReference type="OrthoDB" id="2769798at2"/>
<dbReference type="Gene3D" id="1.20.140.10">
    <property type="entry name" value="Butyryl-CoA Dehydrogenase, subunit A, domain 3"/>
    <property type="match status" value="1"/>
</dbReference>
<feature type="domain" description="Acyl-CoA oxidase/dehydrogenase middle" evidence="7">
    <location>
        <begin position="165"/>
        <end position="246"/>
    </location>
</feature>
<dbReference type="RefSeq" id="WP_042543617.1">
    <property type="nucleotide sequence ID" value="NZ_JXSQ01000006.1"/>
</dbReference>
<evidence type="ECO:0000256" key="5">
    <source>
        <dbReference type="RuleBase" id="RU362125"/>
    </source>
</evidence>
<dbReference type="GO" id="GO:0016627">
    <property type="term" value="F:oxidoreductase activity, acting on the CH-CH group of donors"/>
    <property type="evidence" value="ECO:0007669"/>
    <property type="project" value="InterPro"/>
</dbReference>
<dbReference type="AlphaFoldDB" id="A0A0D0HZ10"/>
<keyword evidence="4 5" id="KW-0274">FAD</keyword>
<dbReference type="InterPro" id="IPR046373">
    <property type="entry name" value="Acyl-CoA_Oxase/DH_mid-dom_sf"/>
</dbReference>
<sequence length="595" mass="64579">MEHKKSLILDAAEQDFCLYDWLDVESLSRYERFADHNRDTFEGLTGLARELAEEYFEPHSRKADLNEPKLVDGKVELIPEVAVALDAFAEAGFMGATMDAEHRGFQVPSVVYRAAFMWFQAANVGTVSYPLLTTAAANLIREHASAELAAKFLPPMLEGRWFGTMNLSEPDVGSSLGDLTTSATEAPDGTYRVRGDKMWISAGDHELSENIVHLVLARTGGPGVKGLSLFIVPKWLGEPGALTERNDVALVGINHKMGYRGTVNTALAYGSGHFPGGDGAGAVGYLIGEAGRGLHYMFLMMNEARIGVGASAVALGMTGFLHASEYARGRVQGRELGSKDPANPPVPIIRHPDVRRMLMLAKAYAQGGTALILYAGKLLDESEAENDSAERASLKLLLEVLTPIAKSWSSQWGVAANDLAIQVLGGSGYVRDFPLEQFYRDNRLNPIHEGTHGIQALDLLGRKVLLEGGAGFAQLLQRMRATCERAAAAEPELTPLVSKRIDRLEEVTRQLWAAGDAQTALANAAHYLEAAGDIVVGWLFLDQLTALASTTQAFAAQKRETVRFFITHVLPRADADLDLLASQDRLLVDIDDALI</sequence>
<dbReference type="Pfam" id="PF02770">
    <property type="entry name" value="Acyl-CoA_dh_M"/>
    <property type="match status" value="1"/>
</dbReference>
<dbReference type="Gene3D" id="1.10.540.10">
    <property type="entry name" value="Acyl-CoA dehydrogenase/oxidase, N-terminal domain"/>
    <property type="match status" value="1"/>
</dbReference>
<dbReference type="GO" id="GO:0050660">
    <property type="term" value="F:flavin adenine dinucleotide binding"/>
    <property type="evidence" value="ECO:0007669"/>
    <property type="project" value="InterPro"/>
</dbReference>
<keyword evidence="3 5" id="KW-0285">Flavoprotein</keyword>
<dbReference type="Gene3D" id="2.40.110.10">
    <property type="entry name" value="Butyryl-CoA Dehydrogenase, subunit A, domain 2"/>
    <property type="match status" value="1"/>
</dbReference>
<dbReference type="InterPro" id="IPR009100">
    <property type="entry name" value="AcylCoA_DH/oxidase_NM_dom_sf"/>
</dbReference>
<evidence type="ECO:0000259" key="7">
    <source>
        <dbReference type="Pfam" id="PF02770"/>
    </source>
</evidence>
<comment type="cofactor">
    <cofactor evidence="1 5">
        <name>FAD</name>
        <dbReference type="ChEBI" id="CHEBI:57692"/>
    </cofactor>
</comment>
<proteinExistence type="inferred from homology"/>
<comment type="similarity">
    <text evidence="2 5">Belongs to the acyl-CoA dehydrogenase family.</text>
</comment>
<feature type="domain" description="Acyl-CoA dehydrogenase/oxidase C-terminal" evidence="6">
    <location>
        <begin position="291"/>
        <end position="458"/>
    </location>
</feature>
<evidence type="ECO:0000256" key="2">
    <source>
        <dbReference type="ARBA" id="ARBA00009347"/>
    </source>
</evidence>
<dbReference type="InterPro" id="IPR006091">
    <property type="entry name" value="Acyl-CoA_Oxase/DH_mid-dom"/>
</dbReference>
<dbReference type="PANTHER" id="PTHR42803:SF3">
    <property type="entry name" value="ACYL-COA DEHYDROGENASE-RELATED"/>
    <property type="match status" value="1"/>
</dbReference>
<keyword evidence="5" id="KW-0560">Oxidoreductase</keyword>
<name>A0A0D0HZ10_9MICO</name>
<dbReference type="InterPro" id="IPR009075">
    <property type="entry name" value="AcylCo_DH/oxidase_C"/>
</dbReference>
<dbReference type="InterPro" id="IPR036250">
    <property type="entry name" value="AcylCo_DH-like_C"/>
</dbReference>
<dbReference type="Pfam" id="PF02771">
    <property type="entry name" value="Acyl-CoA_dh_N"/>
    <property type="match status" value="1"/>
</dbReference>
<dbReference type="PANTHER" id="PTHR42803">
    <property type="entry name" value="ACYL-COA DEHYDROGENASE"/>
    <property type="match status" value="1"/>
</dbReference>
<evidence type="ECO:0000259" key="8">
    <source>
        <dbReference type="Pfam" id="PF02771"/>
    </source>
</evidence>
<evidence type="ECO:0000259" key="6">
    <source>
        <dbReference type="Pfam" id="PF00441"/>
    </source>
</evidence>